<gene>
    <name evidence="1" type="ORF">DKM44_03315</name>
</gene>
<accession>A0A2Z3JKM4</accession>
<evidence type="ECO:0000313" key="2">
    <source>
        <dbReference type="Proteomes" id="UP000245368"/>
    </source>
</evidence>
<dbReference type="EMBL" id="CP029494">
    <property type="protein sequence ID" value="AWN24446.1"/>
    <property type="molecule type" value="Genomic_DNA"/>
</dbReference>
<reference evidence="1 2" key="1">
    <citation type="submission" date="2018-05" db="EMBL/GenBank/DDBJ databases">
        <title>Complete Genome Sequence of Deinococcus sp. strain 17bor-2.</title>
        <authorList>
            <person name="Srinivasan S."/>
        </authorList>
    </citation>
    <scope>NUCLEOTIDE SEQUENCE [LARGE SCALE GENOMIC DNA]</scope>
    <source>
        <strain evidence="1 2">17bor-2</strain>
    </source>
</reference>
<protein>
    <submittedName>
        <fullName evidence="1">Uncharacterized protein</fullName>
    </submittedName>
</protein>
<organism evidence="1 2">
    <name type="scientific">Deinococcus irradiatisoli</name>
    <dbReference type="NCBI Taxonomy" id="2202254"/>
    <lineage>
        <taxon>Bacteria</taxon>
        <taxon>Thermotogati</taxon>
        <taxon>Deinococcota</taxon>
        <taxon>Deinococci</taxon>
        <taxon>Deinococcales</taxon>
        <taxon>Deinococcaceae</taxon>
        <taxon>Deinococcus</taxon>
    </lineage>
</organism>
<name>A0A2Z3JKM4_9DEIO</name>
<dbReference type="AlphaFoldDB" id="A0A2Z3JKM4"/>
<sequence>MGSRTEDPARNVQRLEFIGTPLKPGPNVIQLGSDQITVRYASVTKRVVVTPLQTVADGNSVVRFKLEAYDAFGTLSSVPSLTVRTNLEPSTPDADPATAGYQVQMNDGVGELVLQPQSSPVTLSVAVLVDGQEQLSRFEITPGGSRVAVGVLSATLGLPDFAVRAENLSYQARASLETPLLGGKLYLAADTDGLPKSESVYQRYSGYGDSSSESVPLQGIDPVALTYDHPAFRVSYKQGPLPGAVLPLGETFTALRVSSKNAGPQLSAYAAYVPKDKVSARLIPEGRLLHLQQGVAPDSESLTVVTLDKAGVEVKRTLLVRLVDYTLDADSGVVTFNQALEPLDAQLNDVRVDVSYRLNNPLGQRTLSYGVQLWQEQAHYGLGAALVNLDGVTTYGVRASYTDDDTRANLLAAYAGGLQLSANVERRFSASSVLSAQGRYQAQTYVGLSPLGAGLSIAANYKMRLGERLLAVVDGEYHDTPAASAQTAAQGGSVSARADYNFKPFSVGGGFKYAFGNIYGLGAVASVGYHQAPLDIDLVHTQPLSGNLATVTNVSAKVKVARNVTLGIKDNYTWGGSHLASLTTDTTLGNVNYAVSYDLPNADGSGNRARFGADTSIPLSKTFSLGLRGAVVRAFGTGTNDLSAGADLRYQGAGVSASLGSDVSYQGGQFGTVLRAGLSGSLTRELSMSFDSTAELGRTQGLRAALGYAYRAGDVNSLGYLRYANGSLAGATPEITAGLSAEYHRTQYALRAGLDARELLSDSASFTLQPSLGATAYIGDRFGVGGWGRSLVQPGNGSAVYGYGVEGSVRALPGTWLTAGYNFAGFDGIGNAYTKPGAYVRLDVTLDETLGGEK</sequence>
<dbReference type="OrthoDB" id="28717at2"/>
<keyword evidence="2" id="KW-1185">Reference proteome</keyword>
<dbReference type="KEGG" id="dez:DKM44_03315"/>
<dbReference type="Proteomes" id="UP000245368">
    <property type="component" value="Chromosome"/>
</dbReference>
<evidence type="ECO:0000313" key="1">
    <source>
        <dbReference type="EMBL" id="AWN24446.1"/>
    </source>
</evidence>
<proteinExistence type="predicted"/>